<name>A0A315V9P5_GAMAF</name>
<feature type="compositionally biased region" description="Polar residues" evidence="1">
    <location>
        <begin position="9"/>
        <end position="22"/>
    </location>
</feature>
<evidence type="ECO:0000313" key="3">
    <source>
        <dbReference type="Proteomes" id="UP000250572"/>
    </source>
</evidence>
<dbReference type="AlphaFoldDB" id="A0A315V9P5"/>
<gene>
    <name evidence="2" type="ORF">CCH79_00018662</name>
</gene>
<dbReference type="Proteomes" id="UP000250572">
    <property type="component" value="Unassembled WGS sequence"/>
</dbReference>
<evidence type="ECO:0000313" key="2">
    <source>
        <dbReference type="EMBL" id="PWA20090.1"/>
    </source>
</evidence>
<comment type="caution">
    <text evidence="2">The sequence shown here is derived from an EMBL/GenBank/DDBJ whole genome shotgun (WGS) entry which is preliminary data.</text>
</comment>
<reference evidence="2 3" key="1">
    <citation type="journal article" date="2018" name="G3 (Bethesda)">
        <title>A High-Quality Reference Genome for the Invasive Mosquitofish Gambusia affinis Using a Chicago Library.</title>
        <authorList>
            <person name="Hoffberg S.L."/>
            <person name="Troendle N.J."/>
            <person name="Glenn T.C."/>
            <person name="Mahmud O."/>
            <person name="Louha S."/>
            <person name="Chalopin D."/>
            <person name="Bennetzen J.L."/>
            <person name="Mauricio R."/>
        </authorList>
    </citation>
    <scope>NUCLEOTIDE SEQUENCE [LARGE SCALE GENOMIC DNA]</scope>
    <source>
        <strain evidence="2">NE01/NJP1002.9</strain>
        <tissue evidence="2">Muscle</tissue>
    </source>
</reference>
<proteinExistence type="predicted"/>
<feature type="region of interest" description="Disordered" evidence="1">
    <location>
        <begin position="1"/>
        <end position="22"/>
    </location>
</feature>
<keyword evidence="3" id="KW-1185">Reference proteome</keyword>
<organism evidence="2 3">
    <name type="scientific">Gambusia affinis</name>
    <name type="common">Western mosquitofish</name>
    <name type="synonym">Heterandria affinis</name>
    <dbReference type="NCBI Taxonomy" id="33528"/>
    <lineage>
        <taxon>Eukaryota</taxon>
        <taxon>Metazoa</taxon>
        <taxon>Chordata</taxon>
        <taxon>Craniata</taxon>
        <taxon>Vertebrata</taxon>
        <taxon>Euteleostomi</taxon>
        <taxon>Actinopterygii</taxon>
        <taxon>Neopterygii</taxon>
        <taxon>Teleostei</taxon>
        <taxon>Neoteleostei</taxon>
        <taxon>Acanthomorphata</taxon>
        <taxon>Ovalentaria</taxon>
        <taxon>Atherinomorphae</taxon>
        <taxon>Cyprinodontiformes</taxon>
        <taxon>Poeciliidae</taxon>
        <taxon>Poeciliinae</taxon>
        <taxon>Gambusia</taxon>
    </lineage>
</organism>
<dbReference type="EMBL" id="NHOQ01001992">
    <property type="protein sequence ID" value="PWA20090.1"/>
    <property type="molecule type" value="Genomic_DNA"/>
</dbReference>
<evidence type="ECO:0000256" key="1">
    <source>
        <dbReference type="SAM" id="MobiDB-lite"/>
    </source>
</evidence>
<sequence length="59" mass="6504">MRKRFLEANQKSAMSQTLSRGVSSSQIQRMTVRFAQSHPANITTVAAPNLLMVDPTSGR</sequence>
<accession>A0A315V9P5</accession>
<protein>
    <submittedName>
        <fullName evidence="2">Uncharacterized protein</fullName>
    </submittedName>
</protein>